<evidence type="ECO:0000256" key="13">
    <source>
        <dbReference type="ARBA" id="ARBA00023128"/>
    </source>
</evidence>
<evidence type="ECO:0000256" key="1">
    <source>
        <dbReference type="ARBA" id="ARBA00004225"/>
    </source>
</evidence>
<protein>
    <recommendedName>
        <fullName evidence="4 16">NADH-ubiquinone oxidoreductase chain 4</fullName>
        <ecNumber evidence="3 16">7.1.1.2</ecNumber>
    </recommendedName>
</protein>
<keyword evidence="7 16" id="KW-0812">Transmembrane</keyword>
<accession>G9M8V0</accession>
<evidence type="ECO:0000256" key="3">
    <source>
        <dbReference type="ARBA" id="ARBA00012944"/>
    </source>
</evidence>
<feature type="domain" description="NADH:quinone oxidoreductase/Mrp antiporter transmembrane" evidence="17">
    <location>
        <begin position="98"/>
        <end position="386"/>
    </location>
</feature>
<gene>
    <name evidence="18" type="primary">nd4</name>
</gene>
<dbReference type="GO" id="GO:0048039">
    <property type="term" value="F:ubiquinone binding"/>
    <property type="evidence" value="ECO:0007669"/>
    <property type="project" value="TreeGrafter"/>
</dbReference>
<proteinExistence type="inferred from homology"/>
<dbReference type="Pfam" id="PF00361">
    <property type="entry name" value="Proton_antipo_M"/>
    <property type="match status" value="1"/>
</dbReference>
<feature type="transmembrane region" description="Helical" evidence="16">
    <location>
        <begin position="246"/>
        <end position="269"/>
    </location>
</feature>
<evidence type="ECO:0000256" key="14">
    <source>
        <dbReference type="ARBA" id="ARBA00023136"/>
    </source>
</evidence>
<dbReference type="InterPro" id="IPR001750">
    <property type="entry name" value="ND/Mrp_TM"/>
</dbReference>
<feature type="transmembrane region" description="Helical" evidence="16">
    <location>
        <begin position="55"/>
        <end position="73"/>
    </location>
</feature>
<dbReference type="EMBL" id="AB618487">
    <property type="protein sequence ID" value="BAL40991.1"/>
    <property type="molecule type" value="Genomic_DNA"/>
</dbReference>
<dbReference type="PANTHER" id="PTHR43507">
    <property type="entry name" value="NADH-UBIQUINONE OXIDOREDUCTASE CHAIN 4"/>
    <property type="match status" value="1"/>
</dbReference>
<evidence type="ECO:0000256" key="5">
    <source>
        <dbReference type="ARBA" id="ARBA00022448"/>
    </source>
</evidence>
<comment type="catalytic activity">
    <reaction evidence="15 16">
        <text>a ubiquinone + NADH + 5 H(+)(in) = a ubiquinol + NAD(+) + 4 H(+)(out)</text>
        <dbReference type="Rhea" id="RHEA:29091"/>
        <dbReference type="Rhea" id="RHEA-COMP:9565"/>
        <dbReference type="Rhea" id="RHEA-COMP:9566"/>
        <dbReference type="ChEBI" id="CHEBI:15378"/>
        <dbReference type="ChEBI" id="CHEBI:16389"/>
        <dbReference type="ChEBI" id="CHEBI:17976"/>
        <dbReference type="ChEBI" id="CHEBI:57540"/>
        <dbReference type="ChEBI" id="CHEBI:57945"/>
        <dbReference type="EC" id="7.1.1.2"/>
    </reaction>
</comment>
<evidence type="ECO:0000256" key="10">
    <source>
        <dbReference type="ARBA" id="ARBA00022989"/>
    </source>
</evidence>
<feature type="transmembrane region" description="Helical" evidence="16">
    <location>
        <begin position="103"/>
        <end position="123"/>
    </location>
</feature>
<keyword evidence="5 16" id="KW-0813">Transport</keyword>
<feature type="transmembrane region" description="Helical" evidence="16">
    <location>
        <begin position="218"/>
        <end position="240"/>
    </location>
</feature>
<keyword evidence="8" id="KW-1278">Translocase</keyword>
<dbReference type="AlphaFoldDB" id="G9M8V0"/>
<feature type="transmembrane region" description="Helical" evidence="16">
    <location>
        <begin position="343"/>
        <end position="364"/>
    </location>
</feature>
<keyword evidence="12 16" id="KW-0830">Ubiquinone</keyword>
<evidence type="ECO:0000256" key="12">
    <source>
        <dbReference type="ARBA" id="ARBA00023075"/>
    </source>
</evidence>
<name>G9M8V0_DUGJA</name>
<dbReference type="GO" id="GO:0042773">
    <property type="term" value="P:ATP synthesis coupled electron transport"/>
    <property type="evidence" value="ECO:0007669"/>
    <property type="project" value="InterPro"/>
</dbReference>
<comment type="subcellular location">
    <subcellularLocation>
        <location evidence="1 16">Mitochondrion membrane</location>
        <topology evidence="1 16">Multi-pass membrane protein</topology>
    </subcellularLocation>
</comment>
<sequence length="453" mass="53089">MLSLILLVAFSFLILDYLYLIYLFIFCLVYLVGFLNFSYLVIWLYKFPSFCVTDIGYYFIFLLIVLFVCLFVLGFFNTSLVFLLFVVFFVFLHFFMSINVLYMFLYFEFSFVVIYLFVVLWGYNPERLESLSYFLIYSVCGSFPLFGVVSIFIFYVGSSFCFDCIFQLLLAGSFFYSFSSYSWFFSIYSLIVILGFFFKFPIWGFHSWLPKVHVEAPYFGSVLLAGLMVKLGLYGIYFFYSFFLFFNLVFLFFCFLISYLCVSLIISNFCTVRQLDIKSYIAYSSIVHMGLVAISFWSGSLFSVVGSLLLSVSHGFVSSSLFISTNFFYFFSGTRNLYLNRGYLYSYSVFVFFWFLFLVINSSIPFSLGFFSELSLVYVAVNSLFFSSFFVCFNLFFCGLYCIYLYIVVSHGFSFFSSSLGSFGFSSLYFSFLLLIFFNYFFVLFLMIFCSIT</sequence>
<evidence type="ECO:0000256" key="9">
    <source>
        <dbReference type="ARBA" id="ARBA00022982"/>
    </source>
</evidence>
<evidence type="ECO:0000256" key="2">
    <source>
        <dbReference type="ARBA" id="ARBA00009025"/>
    </source>
</evidence>
<keyword evidence="11 16" id="KW-0520">NAD</keyword>
<dbReference type="GO" id="GO:0031966">
    <property type="term" value="C:mitochondrial membrane"/>
    <property type="evidence" value="ECO:0007669"/>
    <property type="project" value="UniProtKB-SubCell"/>
</dbReference>
<feature type="transmembrane region" description="Helical" evidence="16">
    <location>
        <begin position="135"/>
        <end position="155"/>
    </location>
</feature>
<feature type="transmembrane region" description="Helical" evidence="16">
    <location>
        <begin position="281"/>
        <end position="302"/>
    </location>
</feature>
<evidence type="ECO:0000256" key="16">
    <source>
        <dbReference type="RuleBase" id="RU003297"/>
    </source>
</evidence>
<dbReference type="EC" id="7.1.1.2" evidence="3 16"/>
<dbReference type="PRINTS" id="PR01437">
    <property type="entry name" value="NUOXDRDTASE4"/>
</dbReference>
<dbReference type="InterPro" id="IPR003918">
    <property type="entry name" value="NADH_UbQ_OxRdtase"/>
</dbReference>
<organism evidence="18">
    <name type="scientific">Dugesia japonica</name>
    <name type="common">Planarian</name>
    <dbReference type="NCBI Taxonomy" id="6161"/>
    <lineage>
        <taxon>Eukaryota</taxon>
        <taxon>Metazoa</taxon>
        <taxon>Spiralia</taxon>
        <taxon>Lophotrochozoa</taxon>
        <taxon>Platyhelminthes</taxon>
        <taxon>Rhabditophora</taxon>
        <taxon>Seriata</taxon>
        <taxon>Tricladida</taxon>
        <taxon>Continenticola</taxon>
        <taxon>Geoplanoidea</taxon>
        <taxon>Dugesiidae</taxon>
        <taxon>Dugesia</taxon>
    </lineage>
</organism>
<evidence type="ECO:0000259" key="17">
    <source>
        <dbReference type="Pfam" id="PF00361"/>
    </source>
</evidence>
<keyword evidence="14 16" id="KW-0472">Membrane</keyword>
<evidence type="ECO:0000256" key="7">
    <source>
        <dbReference type="ARBA" id="ARBA00022692"/>
    </source>
</evidence>
<feature type="transmembrane region" description="Helical" evidence="16">
    <location>
        <begin position="429"/>
        <end position="452"/>
    </location>
</feature>
<dbReference type="GO" id="GO:0003954">
    <property type="term" value="F:NADH dehydrogenase activity"/>
    <property type="evidence" value="ECO:0007669"/>
    <property type="project" value="TreeGrafter"/>
</dbReference>
<comment type="function">
    <text evidence="16">Core subunit of the mitochondrial membrane respiratory chain NADH dehydrogenase (Complex I) which catalyzes electron transfer from NADH through the respiratory chain, using ubiquinone as an electron acceptor. Essential for the catalytic activity and assembly of complex I.</text>
</comment>
<feature type="transmembrane region" description="Helical" evidence="16">
    <location>
        <begin position="79"/>
        <end position="96"/>
    </location>
</feature>
<feature type="transmembrane region" description="Helical" evidence="16">
    <location>
        <begin position="403"/>
        <end position="423"/>
    </location>
</feature>
<feature type="transmembrane region" description="Helical" evidence="16">
    <location>
        <begin position="185"/>
        <end position="206"/>
    </location>
</feature>
<dbReference type="GO" id="GO:0015990">
    <property type="term" value="P:electron transport coupled proton transport"/>
    <property type="evidence" value="ECO:0007669"/>
    <property type="project" value="TreeGrafter"/>
</dbReference>
<evidence type="ECO:0000313" key="18">
    <source>
        <dbReference type="EMBL" id="BAL40991.1"/>
    </source>
</evidence>
<evidence type="ECO:0000256" key="11">
    <source>
        <dbReference type="ARBA" id="ARBA00023027"/>
    </source>
</evidence>
<geneLocation type="mitochondrion" evidence="18"/>
<comment type="similarity">
    <text evidence="2 16">Belongs to the complex I subunit 4 family.</text>
</comment>
<keyword evidence="10 16" id="KW-1133">Transmembrane helix</keyword>
<reference evidence="18" key="1">
    <citation type="journal article" date="2012" name="Zool. Sci.">
        <title>The Complete Mitochondrial Genome of Dugesia japonica (Platyhelminthes; Order Tricladida).</title>
        <authorList>
            <person name="Sakai M."/>
            <person name="Sakaizumi M."/>
        </authorList>
    </citation>
    <scope>NUCLEOTIDE SEQUENCE</scope>
</reference>
<keyword evidence="13 16" id="KW-0496">Mitochondrion</keyword>
<evidence type="ECO:0000256" key="6">
    <source>
        <dbReference type="ARBA" id="ARBA00022660"/>
    </source>
</evidence>
<keyword evidence="6 16" id="KW-0679">Respiratory chain</keyword>
<evidence type="ECO:0000256" key="8">
    <source>
        <dbReference type="ARBA" id="ARBA00022967"/>
    </source>
</evidence>
<feature type="transmembrane region" description="Helical" evidence="16">
    <location>
        <begin position="20"/>
        <end position="43"/>
    </location>
</feature>
<keyword evidence="9 16" id="KW-0249">Electron transport</keyword>
<evidence type="ECO:0000256" key="4">
    <source>
        <dbReference type="ARBA" id="ARBA00021006"/>
    </source>
</evidence>
<feature type="transmembrane region" description="Helical" evidence="16">
    <location>
        <begin position="308"/>
        <end position="331"/>
    </location>
</feature>
<dbReference type="PANTHER" id="PTHR43507:SF20">
    <property type="entry name" value="NADH-UBIQUINONE OXIDOREDUCTASE CHAIN 4"/>
    <property type="match status" value="1"/>
</dbReference>
<dbReference type="GO" id="GO:0008137">
    <property type="term" value="F:NADH dehydrogenase (ubiquinone) activity"/>
    <property type="evidence" value="ECO:0007669"/>
    <property type="project" value="UniProtKB-UniRule"/>
</dbReference>
<evidence type="ECO:0000256" key="15">
    <source>
        <dbReference type="ARBA" id="ARBA00049551"/>
    </source>
</evidence>